<sequence length="115" mass="13186">MVSFRRLLSWLRLCVGIMAYSMKSVVHVAYRLVFLLVDSSMKQHFTCLAKSVSKVMVRSIILCFHCLGWATHVAFKIYEVSLACTRMVSFLFRHEYLEEGQDAKDGSNVVNFEGP</sequence>
<reference evidence="2" key="3">
    <citation type="submission" date="2018-08" db="UniProtKB">
        <authorList>
            <consortium name="EnsemblPlants"/>
        </authorList>
    </citation>
    <scope>IDENTIFICATION</scope>
    <source>
        <strain evidence="2">cv. Bd21</strain>
    </source>
</reference>
<reference evidence="1 2" key="1">
    <citation type="journal article" date="2010" name="Nature">
        <title>Genome sequencing and analysis of the model grass Brachypodium distachyon.</title>
        <authorList>
            <consortium name="International Brachypodium Initiative"/>
        </authorList>
    </citation>
    <scope>NUCLEOTIDE SEQUENCE [LARGE SCALE GENOMIC DNA]</scope>
    <source>
        <strain evidence="1 2">Bd21</strain>
    </source>
</reference>
<evidence type="ECO:0000313" key="1">
    <source>
        <dbReference type="EMBL" id="PNT62806.1"/>
    </source>
</evidence>
<evidence type="ECO:0000313" key="2">
    <source>
        <dbReference type="EnsemblPlants" id="PNT62806"/>
    </source>
</evidence>
<gene>
    <name evidence="1" type="ORF">BRADI_4g08522v3</name>
</gene>
<dbReference type="EMBL" id="CM000883">
    <property type="protein sequence ID" value="PNT62806.1"/>
    <property type="molecule type" value="Genomic_DNA"/>
</dbReference>
<dbReference type="InParanoid" id="A0A2K2CL99"/>
<reference evidence="1" key="2">
    <citation type="submission" date="2017-06" db="EMBL/GenBank/DDBJ databases">
        <title>WGS assembly of Brachypodium distachyon.</title>
        <authorList>
            <consortium name="The International Brachypodium Initiative"/>
            <person name="Lucas S."/>
            <person name="Harmon-Smith M."/>
            <person name="Lail K."/>
            <person name="Tice H."/>
            <person name="Grimwood J."/>
            <person name="Bruce D."/>
            <person name="Barry K."/>
            <person name="Shu S."/>
            <person name="Lindquist E."/>
            <person name="Wang M."/>
            <person name="Pitluck S."/>
            <person name="Vogel J.P."/>
            <person name="Garvin D.F."/>
            <person name="Mockler T.C."/>
            <person name="Schmutz J."/>
            <person name="Rokhsar D."/>
            <person name="Bevan M.W."/>
        </authorList>
    </citation>
    <scope>NUCLEOTIDE SEQUENCE</scope>
    <source>
        <strain evidence="1">Bd21</strain>
    </source>
</reference>
<keyword evidence="3" id="KW-1185">Reference proteome</keyword>
<proteinExistence type="predicted"/>
<dbReference type="AlphaFoldDB" id="A0A2K2CL99"/>
<organism evidence="1">
    <name type="scientific">Brachypodium distachyon</name>
    <name type="common">Purple false brome</name>
    <name type="synonym">Trachynia distachya</name>
    <dbReference type="NCBI Taxonomy" id="15368"/>
    <lineage>
        <taxon>Eukaryota</taxon>
        <taxon>Viridiplantae</taxon>
        <taxon>Streptophyta</taxon>
        <taxon>Embryophyta</taxon>
        <taxon>Tracheophyta</taxon>
        <taxon>Spermatophyta</taxon>
        <taxon>Magnoliopsida</taxon>
        <taxon>Liliopsida</taxon>
        <taxon>Poales</taxon>
        <taxon>Poaceae</taxon>
        <taxon>BOP clade</taxon>
        <taxon>Pooideae</taxon>
        <taxon>Stipodae</taxon>
        <taxon>Brachypodieae</taxon>
        <taxon>Brachypodium</taxon>
    </lineage>
</organism>
<protein>
    <submittedName>
        <fullName evidence="1 2">Uncharacterized protein</fullName>
    </submittedName>
</protein>
<dbReference type="Proteomes" id="UP000008810">
    <property type="component" value="Chromosome 4"/>
</dbReference>
<evidence type="ECO:0000313" key="3">
    <source>
        <dbReference type="Proteomes" id="UP000008810"/>
    </source>
</evidence>
<dbReference type="Gramene" id="PNT62806">
    <property type="protein sequence ID" value="PNT62806"/>
    <property type="gene ID" value="BRADI_4g08522v3"/>
</dbReference>
<accession>A0A2K2CL99</accession>
<name>A0A2K2CL99_BRADI</name>
<dbReference type="EnsemblPlants" id="PNT62806">
    <property type="protein sequence ID" value="PNT62806"/>
    <property type="gene ID" value="BRADI_4g08522v3"/>
</dbReference>